<dbReference type="AlphaFoldDB" id="A0A1N6PLW6"/>
<protein>
    <recommendedName>
        <fullName evidence="3">(S)-2-haloacid dehalogenase</fullName>
        <ecNumber evidence="3">3.8.1.2</ecNumber>
    </recommendedName>
    <alternativeName>
        <fullName evidence="3">2-haloalkanoic acid dehalogenase</fullName>
    </alternativeName>
    <alternativeName>
        <fullName evidence="3">Halocarboxylic acid halidohydrolase</fullName>
    </alternativeName>
    <alternativeName>
        <fullName evidence="3">L-2-haloacid dehalogenase</fullName>
    </alternativeName>
</protein>
<comment type="similarity">
    <text evidence="1 3">Belongs to the HAD-like hydrolase superfamily. S-2-haloalkanoic acid dehalogenase family.</text>
</comment>
<accession>A0A1N6PLW6</accession>
<dbReference type="CDD" id="cd02588">
    <property type="entry name" value="HAD_L2-DEX"/>
    <property type="match status" value="1"/>
</dbReference>
<dbReference type="InterPro" id="IPR051540">
    <property type="entry name" value="S-2-haloacid_dehalogenase"/>
</dbReference>
<reference evidence="5" key="1">
    <citation type="submission" date="2017-01" db="EMBL/GenBank/DDBJ databases">
        <authorList>
            <person name="Varghese N."/>
            <person name="Submissions S."/>
        </authorList>
    </citation>
    <scope>NUCLEOTIDE SEQUENCE [LARGE SCALE GENOMIC DNA]</scope>
    <source>
        <strain evidence="5">ATCC 51758</strain>
    </source>
</reference>
<dbReference type="Proteomes" id="UP000186819">
    <property type="component" value="Unassembled WGS sequence"/>
</dbReference>
<evidence type="ECO:0000256" key="2">
    <source>
        <dbReference type="ARBA" id="ARBA00022801"/>
    </source>
</evidence>
<dbReference type="InterPro" id="IPR036412">
    <property type="entry name" value="HAD-like_sf"/>
</dbReference>
<dbReference type="PANTHER" id="PTHR43316:SF3">
    <property type="entry name" value="HALOACID DEHALOGENASE, TYPE II (AFU_ORTHOLOGUE AFUA_2G07750)-RELATED"/>
    <property type="match status" value="1"/>
</dbReference>
<dbReference type="EMBL" id="FTMD01000002">
    <property type="protein sequence ID" value="SIQ05192.1"/>
    <property type="molecule type" value="Genomic_DNA"/>
</dbReference>
<dbReference type="EC" id="3.8.1.2" evidence="3"/>
<organism evidence="4 5">
    <name type="scientific">Aromatoleum tolulyticum</name>
    <dbReference type="NCBI Taxonomy" id="34027"/>
    <lineage>
        <taxon>Bacteria</taxon>
        <taxon>Pseudomonadati</taxon>
        <taxon>Pseudomonadota</taxon>
        <taxon>Betaproteobacteria</taxon>
        <taxon>Rhodocyclales</taxon>
        <taxon>Rhodocyclaceae</taxon>
        <taxon>Aromatoleum</taxon>
    </lineage>
</organism>
<dbReference type="SFLD" id="SFLDF00045">
    <property type="entry name" value="2-haloacid_dehalogenase"/>
    <property type="match status" value="1"/>
</dbReference>
<dbReference type="InterPro" id="IPR023198">
    <property type="entry name" value="PGP-like_dom2"/>
</dbReference>
<dbReference type="SFLD" id="SFLDG01129">
    <property type="entry name" value="C1.5:_HAD__Beta-PGM__Phosphata"/>
    <property type="match status" value="1"/>
</dbReference>
<evidence type="ECO:0000313" key="4">
    <source>
        <dbReference type="EMBL" id="SIQ05192.1"/>
    </source>
</evidence>
<dbReference type="InterPro" id="IPR023214">
    <property type="entry name" value="HAD_sf"/>
</dbReference>
<sequence length="235" mass="26252">MQLTRLDDIEACVFDAYGTLFDFNSAAQGARDELGEDWLRLSELWRQKQLQYTWLRGLGQHYADFWQVTGDALDFALATLRLNRPGLRARLMDLYLHLQCYPEVPQTLRRLKAGGVKLAILSNGSLPMLSAVVRNNGLEDIFDAVLSVEEVRVFKPHPSVYRLASTRLEIAPDRICFLSSNAWDAFSAKACGFRVLWCNRFGQEPERIPATPDGEIADLSTLPECLGLAGTSAGG</sequence>
<dbReference type="SFLD" id="SFLDS00003">
    <property type="entry name" value="Haloacid_Dehalogenase"/>
    <property type="match status" value="1"/>
</dbReference>
<comment type="catalytic activity">
    <reaction evidence="3">
        <text>an (S)-2-haloacid + H2O = a (2R)-2-hydroxycarboxylate + a halide anion + H(+)</text>
        <dbReference type="Rhea" id="RHEA:11192"/>
        <dbReference type="ChEBI" id="CHEBI:15377"/>
        <dbReference type="ChEBI" id="CHEBI:15378"/>
        <dbReference type="ChEBI" id="CHEBI:16042"/>
        <dbReference type="ChEBI" id="CHEBI:58314"/>
        <dbReference type="ChEBI" id="CHEBI:137405"/>
        <dbReference type="EC" id="3.8.1.2"/>
    </reaction>
</comment>
<dbReference type="PANTHER" id="PTHR43316">
    <property type="entry name" value="HYDROLASE, HALOACID DELAHOGENASE-RELATED"/>
    <property type="match status" value="1"/>
</dbReference>
<dbReference type="GO" id="GO:0018784">
    <property type="term" value="F:(S)-2-haloacid dehalogenase activity"/>
    <property type="evidence" value="ECO:0007669"/>
    <property type="project" value="UniProtKB-UniRule"/>
</dbReference>
<dbReference type="Gene3D" id="3.40.50.1000">
    <property type="entry name" value="HAD superfamily/HAD-like"/>
    <property type="match status" value="1"/>
</dbReference>
<dbReference type="InterPro" id="IPR006328">
    <property type="entry name" value="2-HAD"/>
</dbReference>
<keyword evidence="5" id="KW-1185">Reference proteome</keyword>
<dbReference type="NCBIfam" id="TIGR01493">
    <property type="entry name" value="HAD-SF-IA-v2"/>
    <property type="match status" value="1"/>
</dbReference>
<keyword evidence="2 3" id="KW-0378">Hydrolase</keyword>
<dbReference type="Pfam" id="PF00702">
    <property type="entry name" value="Hydrolase"/>
    <property type="match status" value="1"/>
</dbReference>
<name>A0A1N6PLW6_9RHOO</name>
<evidence type="ECO:0000256" key="1">
    <source>
        <dbReference type="ARBA" id="ARBA00008106"/>
    </source>
</evidence>
<proteinExistence type="inferred from homology"/>
<evidence type="ECO:0000313" key="5">
    <source>
        <dbReference type="Proteomes" id="UP000186819"/>
    </source>
</evidence>
<dbReference type="InterPro" id="IPR006439">
    <property type="entry name" value="HAD-SF_hydro_IA"/>
</dbReference>
<dbReference type="NCBIfam" id="TIGR01428">
    <property type="entry name" value="HAD_type_II"/>
    <property type="match status" value="1"/>
</dbReference>
<comment type="function">
    <text evidence="3">Catalyzes the hydrolytic dehalogenation of small (S)-2-haloalkanoic acids to yield the corresponding (R)-2-hydroxyalkanoic acids.</text>
</comment>
<dbReference type="Gene3D" id="1.10.150.240">
    <property type="entry name" value="Putative phosphatase, domain 2"/>
    <property type="match status" value="1"/>
</dbReference>
<dbReference type="SFLD" id="SFLDG01135">
    <property type="entry name" value="C1.5.6:_HAD__Beta-PGM__Phospha"/>
    <property type="match status" value="1"/>
</dbReference>
<dbReference type="SUPFAM" id="SSF56784">
    <property type="entry name" value="HAD-like"/>
    <property type="match status" value="1"/>
</dbReference>
<dbReference type="OrthoDB" id="264363at2"/>
<dbReference type="RefSeq" id="WP_076600634.1">
    <property type="nucleotide sequence ID" value="NZ_FTMD01000002.1"/>
</dbReference>
<dbReference type="STRING" id="34027.SAMN05421829_102102"/>
<gene>
    <name evidence="4" type="ORF">SAMN05421829_102102</name>
</gene>
<evidence type="ECO:0000256" key="3">
    <source>
        <dbReference type="RuleBase" id="RU368077"/>
    </source>
</evidence>
<dbReference type="PRINTS" id="PR00413">
    <property type="entry name" value="HADHALOGNASE"/>
</dbReference>